<reference evidence="3 4" key="1">
    <citation type="journal article" date="2022" name="Nat. Plants">
        <title>Genomes of leafy and leafless Platanthera orchids illuminate the evolution of mycoheterotrophy.</title>
        <authorList>
            <person name="Li M.H."/>
            <person name="Liu K.W."/>
            <person name="Li Z."/>
            <person name="Lu H.C."/>
            <person name="Ye Q.L."/>
            <person name="Zhang D."/>
            <person name="Wang J.Y."/>
            <person name="Li Y.F."/>
            <person name="Zhong Z.M."/>
            <person name="Liu X."/>
            <person name="Yu X."/>
            <person name="Liu D.K."/>
            <person name="Tu X.D."/>
            <person name="Liu B."/>
            <person name="Hao Y."/>
            <person name="Liao X.Y."/>
            <person name="Jiang Y.T."/>
            <person name="Sun W.H."/>
            <person name="Chen J."/>
            <person name="Chen Y.Q."/>
            <person name="Ai Y."/>
            <person name="Zhai J.W."/>
            <person name="Wu S.S."/>
            <person name="Zhou Z."/>
            <person name="Hsiao Y.Y."/>
            <person name="Wu W.L."/>
            <person name="Chen Y.Y."/>
            <person name="Lin Y.F."/>
            <person name="Hsu J.L."/>
            <person name="Li C.Y."/>
            <person name="Wang Z.W."/>
            <person name="Zhao X."/>
            <person name="Zhong W.Y."/>
            <person name="Ma X.K."/>
            <person name="Ma L."/>
            <person name="Huang J."/>
            <person name="Chen G.Z."/>
            <person name="Huang M.Z."/>
            <person name="Huang L."/>
            <person name="Peng D.H."/>
            <person name="Luo Y.B."/>
            <person name="Zou S.Q."/>
            <person name="Chen S.P."/>
            <person name="Lan S."/>
            <person name="Tsai W.C."/>
            <person name="Van de Peer Y."/>
            <person name="Liu Z.J."/>
        </authorList>
    </citation>
    <scope>NUCLEOTIDE SEQUENCE [LARGE SCALE GENOMIC DNA]</scope>
    <source>
        <strain evidence="3">Lor288</strain>
    </source>
</reference>
<accession>A0ABR2M173</accession>
<gene>
    <name evidence="3" type="ORF">KSP40_PGU017909</name>
</gene>
<dbReference type="Gene3D" id="2.90.10.10">
    <property type="entry name" value="Bulb-type lectin domain"/>
    <property type="match status" value="1"/>
</dbReference>
<comment type="caution">
    <text evidence="3">The sequence shown here is derived from an EMBL/GenBank/DDBJ whole genome shotgun (WGS) entry which is preliminary data.</text>
</comment>
<dbReference type="InterPro" id="IPR036426">
    <property type="entry name" value="Bulb-type_lectin_dom_sf"/>
</dbReference>
<dbReference type="EMBL" id="JBBWWR010000013">
    <property type="protein sequence ID" value="KAK8956226.1"/>
    <property type="molecule type" value="Genomic_DNA"/>
</dbReference>
<name>A0ABR2M173_9ASPA</name>
<dbReference type="Proteomes" id="UP001412067">
    <property type="component" value="Unassembled WGS sequence"/>
</dbReference>
<evidence type="ECO:0000259" key="2">
    <source>
        <dbReference type="PROSITE" id="PS50927"/>
    </source>
</evidence>
<feature type="signal peptide" evidence="1">
    <location>
        <begin position="1"/>
        <end position="30"/>
    </location>
</feature>
<evidence type="ECO:0000313" key="3">
    <source>
        <dbReference type="EMBL" id="KAK8956226.1"/>
    </source>
</evidence>
<dbReference type="InterPro" id="IPR001480">
    <property type="entry name" value="Bulb-type_lectin_dom"/>
</dbReference>
<organism evidence="3 4">
    <name type="scientific">Platanthera guangdongensis</name>
    <dbReference type="NCBI Taxonomy" id="2320717"/>
    <lineage>
        <taxon>Eukaryota</taxon>
        <taxon>Viridiplantae</taxon>
        <taxon>Streptophyta</taxon>
        <taxon>Embryophyta</taxon>
        <taxon>Tracheophyta</taxon>
        <taxon>Spermatophyta</taxon>
        <taxon>Magnoliopsida</taxon>
        <taxon>Liliopsida</taxon>
        <taxon>Asparagales</taxon>
        <taxon>Orchidaceae</taxon>
        <taxon>Orchidoideae</taxon>
        <taxon>Orchideae</taxon>
        <taxon>Orchidinae</taxon>
        <taxon>Platanthera</taxon>
    </lineage>
</organism>
<feature type="chain" id="PRO_5047128648" description="Bulb-type lectin domain-containing protein" evidence="1">
    <location>
        <begin position="31"/>
        <end position="146"/>
    </location>
</feature>
<feature type="domain" description="Bulb-type lectin" evidence="2">
    <location>
        <begin position="32"/>
        <end position="141"/>
    </location>
</feature>
<evidence type="ECO:0000256" key="1">
    <source>
        <dbReference type="SAM" id="SignalP"/>
    </source>
</evidence>
<sequence length="146" mass="15800">MASTIRSPAVSSILLFIAVQILLAAHSCSAARSKMMPGETLHAGQFLSAGDYTLTMKKDCNLELQHGKKITWESHTSGLGSKCFLYMEVRGVLVIYSEGTSKFIWRSGPNSNPLSSEFVLQPDGNAVLFGTTNLWSTALSGEILKT</sequence>
<dbReference type="SUPFAM" id="SSF51110">
    <property type="entry name" value="alpha-D-mannose-specific plant lectins"/>
    <property type="match status" value="1"/>
</dbReference>
<evidence type="ECO:0000313" key="4">
    <source>
        <dbReference type="Proteomes" id="UP001412067"/>
    </source>
</evidence>
<dbReference type="PROSITE" id="PS50927">
    <property type="entry name" value="BULB_LECTIN"/>
    <property type="match status" value="1"/>
</dbReference>
<keyword evidence="1" id="KW-0732">Signal</keyword>
<dbReference type="SMART" id="SM00108">
    <property type="entry name" value="B_lectin"/>
    <property type="match status" value="1"/>
</dbReference>
<proteinExistence type="predicted"/>
<keyword evidence="4" id="KW-1185">Reference proteome</keyword>
<protein>
    <recommendedName>
        <fullName evidence="2">Bulb-type lectin domain-containing protein</fullName>
    </recommendedName>
</protein>